<keyword evidence="2" id="KW-1185">Reference proteome</keyword>
<comment type="caution">
    <text evidence="1">The sequence shown here is derived from an EMBL/GenBank/DDBJ whole genome shotgun (WGS) entry which is preliminary data.</text>
</comment>
<dbReference type="RefSeq" id="WP_377053907.1">
    <property type="nucleotide sequence ID" value="NZ_JBHLVZ010000073.1"/>
</dbReference>
<protein>
    <submittedName>
        <fullName evidence="1">Uncharacterized protein</fullName>
    </submittedName>
</protein>
<evidence type="ECO:0000313" key="2">
    <source>
        <dbReference type="Proteomes" id="UP001589789"/>
    </source>
</evidence>
<accession>A0ABV6IZE4</accession>
<proteinExistence type="predicted"/>
<evidence type="ECO:0000313" key="1">
    <source>
        <dbReference type="EMBL" id="MFC0387958.1"/>
    </source>
</evidence>
<reference evidence="1 2" key="1">
    <citation type="submission" date="2024-09" db="EMBL/GenBank/DDBJ databases">
        <authorList>
            <person name="Sun Q."/>
            <person name="Mori K."/>
        </authorList>
    </citation>
    <scope>NUCLEOTIDE SEQUENCE [LARGE SCALE GENOMIC DNA]</scope>
    <source>
        <strain evidence="1 2">CCM 7468</strain>
    </source>
</reference>
<name>A0ABV6IZE4_9PROT</name>
<dbReference type="Proteomes" id="UP001589789">
    <property type="component" value="Unassembled WGS sequence"/>
</dbReference>
<organism evidence="1 2">
    <name type="scientific">Muricoccus vinaceus</name>
    <dbReference type="NCBI Taxonomy" id="424704"/>
    <lineage>
        <taxon>Bacteria</taxon>
        <taxon>Pseudomonadati</taxon>
        <taxon>Pseudomonadota</taxon>
        <taxon>Alphaproteobacteria</taxon>
        <taxon>Acetobacterales</taxon>
        <taxon>Roseomonadaceae</taxon>
        <taxon>Muricoccus</taxon>
    </lineage>
</organism>
<sequence length="87" mass="9550">MNRELTLTPVRLDTDTEDEEGRLVFADDCLVAVLVQLADGHEAQGHWFLEHGFGRLGVPVPPTFSDLRAAEHWIVGKLSAVVDGQPS</sequence>
<gene>
    <name evidence="1" type="ORF">ACFFIC_20790</name>
</gene>
<dbReference type="EMBL" id="JBHLVZ010000073">
    <property type="protein sequence ID" value="MFC0387958.1"/>
    <property type="molecule type" value="Genomic_DNA"/>
</dbReference>